<organism evidence="8 9">
    <name type="scientific">Pseudoduganella albidiflava</name>
    <dbReference type="NCBI Taxonomy" id="321983"/>
    <lineage>
        <taxon>Bacteria</taxon>
        <taxon>Pseudomonadati</taxon>
        <taxon>Pseudomonadota</taxon>
        <taxon>Betaproteobacteria</taxon>
        <taxon>Burkholderiales</taxon>
        <taxon>Oxalobacteraceae</taxon>
        <taxon>Telluria group</taxon>
        <taxon>Pseudoduganella</taxon>
    </lineage>
</organism>
<sequence>MCPTRSSDRTSMQATALPRRPAVNLTHVSIGLLALTLFMGTAAKVVLSPLQELVRADLRITDNEIGLIQGLALAIPLALLSVPLGRLVDSTNRSRLLVVAALACAAGSALTAFAHGFAMMFAARMLVGASVAAAVTAAVSLAADLSDAGTRGRTLMLLGLGQACGAAATFALVGVLLGWLPGVLPGAAQDAGLTPWRLVQLSFAAVMALAGLALLALREPPRREAGTAGAGDVRAALRELWTYRRLMIPMVVGMTTIGMADAAASIWAVPVLTRVFHQAPADFGGWMSAVLLGSGIVGTAIGGYLADIGQRARGRSGILLGTVAGAALSIPAAFFPVMPSATAFAALFALLLTAGAITGIASTAAVAVLVPNELRGMSISLINAVALLMSYGVAPSIVSVSAGLLGAPDDIAVPLAVVGVVTSVCGTLAFLLAMRVAGRRPD</sequence>
<feature type="transmembrane region" description="Helical" evidence="6">
    <location>
        <begin position="96"/>
        <end position="115"/>
    </location>
</feature>
<keyword evidence="3 6" id="KW-0812">Transmembrane</keyword>
<keyword evidence="4 6" id="KW-1133">Transmembrane helix</keyword>
<feature type="domain" description="Major facilitator superfamily (MFS) profile" evidence="7">
    <location>
        <begin position="29"/>
        <end position="437"/>
    </location>
</feature>
<evidence type="ECO:0000313" key="8">
    <source>
        <dbReference type="EMBL" id="QBI00835.1"/>
    </source>
</evidence>
<feature type="transmembrane region" description="Helical" evidence="6">
    <location>
        <begin position="121"/>
        <end position="143"/>
    </location>
</feature>
<evidence type="ECO:0000256" key="2">
    <source>
        <dbReference type="ARBA" id="ARBA00022448"/>
    </source>
</evidence>
<name>A0ABX5RQC5_9BURK</name>
<dbReference type="SUPFAM" id="SSF103473">
    <property type="entry name" value="MFS general substrate transporter"/>
    <property type="match status" value="1"/>
</dbReference>
<evidence type="ECO:0000256" key="6">
    <source>
        <dbReference type="SAM" id="Phobius"/>
    </source>
</evidence>
<evidence type="ECO:0000256" key="3">
    <source>
        <dbReference type="ARBA" id="ARBA00022692"/>
    </source>
</evidence>
<feature type="transmembrane region" description="Helical" evidence="6">
    <location>
        <begin position="21"/>
        <end position="45"/>
    </location>
</feature>
<feature type="transmembrane region" description="Helical" evidence="6">
    <location>
        <begin position="199"/>
        <end position="217"/>
    </location>
</feature>
<dbReference type="PANTHER" id="PTHR23505:SF79">
    <property type="entry name" value="PROTEIN SPINSTER"/>
    <property type="match status" value="1"/>
</dbReference>
<feature type="transmembrane region" description="Helical" evidence="6">
    <location>
        <begin position="283"/>
        <end position="306"/>
    </location>
</feature>
<evidence type="ECO:0000256" key="1">
    <source>
        <dbReference type="ARBA" id="ARBA00004141"/>
    </source>
</evidence>
<comment type="subcellular location">
    <subcellularLocation>
        <location evidence="1">Membrane</location>
        <topology evidence="1">Multi-pass membrane protein</topology>
    </subcellularLocation>
</comment>
<dbReference type="Gene3D" id="1.20.1250.20">
    <property type="entry name" value="MFS general substrate transporter like domains"/>
    <property type="match status" value="1"/>
</dbReference>
<dbReference type="InterPro" id="IPR044770">
    <property type="entry name" value="MFS_spinster-like"/>
</dbReference>
<dbReference type="InterPro" id="IPR011701">
    <property type="entry name" value="MFS"/>
</dbReference>
<accession>A0ABX5RQC5</accession>
<dbReference type="CDD" id="cd06174">
    <property type="entry name" value="MFS"/>
    <property type="match status" value="1"/>
</dbReference>
<dbReference type="EMBL" id="CP036401">
    <property type="protein sequence ID" value="QBI00835.1"/>
    <property type="molecule type" value="Genomic_DNA"/>
</dbReference>
<dbReference type="InterPro" id="IPR036259">
    <property type="entry name" value="MFS_trans_sf"/>
</dbReference>
<proteinExistence type="predicted"/>
<evidence type="ECO:0000313" key="9">
    <source>
        <dbReference type="Proteomes" id="UP000292307"/>
    </source>
</evidence>
<feature type="transmembrane region" description="Helical" evidence="6">
    <location>
        <begin position="411"/>
        <end position="433"/>
    </location>
</feature>
<feature type="transmembrane region" description="Helical" evidence="6">
    <location>
        <begin position="381"/>
        <end position="405"/>
    </location>
</feature>
<evidence type="ECO:0000259" key="7">
    <source>
        <dbReference type="PROSITE" id="PS50850"/>
    </source>
</evidence>
<protein>
    <submittedName>
        <fullName evidence="8">MFS transporter</fullName>
    </submittedName>
</protein>
<evidence type="ECO:0000256" key="4">
    <source>
        <dbReference type="ARBA" id="ARBA00022989"/>
    </source>
</evidence>
<dbReference type="PANTHER" id="PTHR23505">
    <property type="entry name" value="SPINSTER"/>
    <property type="match status" value="1"/>
</dbReference>
<evidence type="ECO:0000256" key="5">
    <source>
        <dbReference type="ARBA" id="ARBA00023136"/>
    </source>
</evidence>
<feature type="transmembrane region" description="Helical" evidence="6">
    <location>
        <begin position="65"/>
        <end position="84"/>
    </location>
</feature>
<feature type="transmembrane region" description="Helical" evidence="6">
    <location>
        <begin position="246"/>
        <end position="271"/>
    </location>
</feature>
<feature type="transmembrane region" description="Helical" evidence="6">
    <location>
        <begin position="344"/>
        <end position="369"/>
    </location>
</feature>
<keyword evidence="5 6" id="KW-0472">Membrane</keyword>
<keyword evidence="9" id="KW-1185">Reference proteome</keyword>
<dbReference type="PROSITE" id="PS50850">
    <property type="entry name" value="MFS"/>
    <property type="match status" value="1"/>
</dbReference>
<feature type="transmembrane region" description="Helical" evidence="6">
    <location>
        <begin position="155"/>
        <end position="179"/>
    </location>
</feature>
<dbReference type="InterPro" id="IPR020846">
    <property type="entry name" value="MFS_dom"/>
</dbReference>
<dbReference type="Pfam" id="PF07690">
    <property type="entry name" value="MFS_1"/>
    <property type="match status" value="1"/>
</dbReference>
<keyword evidence="2" id="KW-0813">Transport</keyword>
<feature type="transmembrane region" description="Helical" evidence="6">
    <location>
        <begin position="318"/>
        <end position="338"/>
    </location>
</feature>
<dbReference type="Proteomes" id="UP000292307">
    <property type="component" value="Chromosome"/>
</dbReference>
<gene>
    <name evidence="8" type="ORF">EYF70_08230</name>
</gene>
<reference evidence="8 9" key="1">
    <citation type="submission" date="2019-02" db="EMBL/GenBank/DDBJ databases">
        <title>Draft Genome Sequences of Six Type Strains of the Genus Massilia.</title>
        <authorList>
            <person name="Miess H."/>
            <person name="Frediansyhah A."/>
            <person name="Gross H."/>
        </authorList>
    </citation>
    <scope>NUCLEOTIDE SEQUENCE [LARGE SCALE GENOMIC DNA]</scope>
    <source>
        <strain evidence="8 9">DSM 17472</strain>
    </source>
</reference>